<evidence type="ECO:0000313" key="2">
    <source>
        <dbReference type="EMBL" id="CAH4037437.1"/>
    </source>
</evidence>
<keyword evidence="1" id="KW-0732">Signal</keyword>
<proteinExistence type="predicted"/>
<dbReference type="Proteomes" id="UP001152562">
    <property type="component" value="Unassembled WGS sequence"/>
</dbReference>
<reference evidence="2" key="1">
    <citation type="submission" date="2022-05" db="EMBL/GenBank/DDBJ databases">
        <authorList>
            <person name="Okamura Y."/>
        </authorList>
    </citation>
    <scope>NUCLEOTIDE SEQUENCE</scope>
</reference>
<feature type="chain" id="PRO_5040245205" evidence="1">
    <location>
        <begin position="17"/>
        <end position="181"/>
    </location>
</feature>
<feature type="signal peptide" evidence="1">
    <location>
        <begin position="1"/>
        <end position="16"/>
    </location>
</feature>
<sequence length="181" mass="20939">MLVTFFILTIPTLIHSFEVTIQGSYEEINVTVSGENVDIISDMERRIFKLTEERLKDAVSVQFGQPPDDVFLKSPTPWGDLYTEYGWKEVTITAKPISSVVVSKEFRNQTVVKQKYINNTSRNVVLNYKNKFMGHHFWAVEVADVLSIIGTRQQKKNGITKEVIEMEFYTRTEQKLKVNQL</sequence>
<gene>
    <name evidence="2" type="ORF">PIBRA_LOCUS13113</name>
</gene>
<evidence type="ECO:0000256" key="1">
    <source>
        <dbReference type="SAM" id="SignalP"/>
    </source>
</evidence>
<comment type="caution">
    <text evidence="2">The sequence shown here is derived from an EMBL/GenBank/DDBJ whole genome shotgun (WGS) entry which is preliminary data.</text>
</comment>
<name>A0A9P0XJL5_PIEBR</name>
<accession>A0A9P0XJL5</accession>
<dbReference type="AlphaFoldDB" id="A0A9P0XJL5"/>
<protein>
    <submittedName>
        <fullName evidence="2">Uncharacterized protein</fullName>
    </submittedName>
</protein>
<evidence type="ECO:0000313" key="3">
    <source>
        <dbReference type="Proteomes" id="UP001152562"/>
    </source>
</evidence>
<dbReference type="EMBL" id="CALOZG010000085">
    <property type="protein sequence ID" value="CAH4037437.1"/>
    <property type="molecule type" value="Genomic_DNA"/>
</dbReference>
<keyword evidence="3" id="KW-1185">Reference proteome</keyword>
<organism evidence="2 3">
    <name type="scientific">Pieris brassicae</name>
    <name type="common">White butterfly</name>
    <name type="synonym">Large white butterfly</name>
    <dbReference type="NCBI Taxonomy" id="7116"/>
    <lineage>
        <taxon>Eukaryota</taxon>
        <taxon>Metazoa</taxon>
        <taxon>Ecdysozoa</taxon>
        <taxon>Arthropoda</taxon>
        <taxon>Hexapoda</taxon>
        <taxon>Insecta</taxon>
        <taxon>Pterygota</taxon>
        <taxon>Neoptera</taxon>
        <taxon>Endopterygota</taxon>
        <taxon>Lepidoptera</taxon>
        <taxon>Glossata</taxon>
        <taxon>Ditrysia</taxon>
        <taxon>Papilionoidea</taxon>
        <taxon>Pieridae</taxon>
        <taxon>Pierinae</taxon>
        <taxon>Pieris</taxon>
    </lineage>
</organism>